<sequence>MGQCRSSTLKSFGTAKLILQDGSLEEFSYPTKVSTILSTKPNTFICNSDEMEFDDVITAVKDNDELQLGQLYFALPLSKLNRRLSAEEMVSLAVKANAALLKRTRRENFMCRKKTGFLGGGGGGEREWKTLSPSLKVADFGADSVKIMKNGNRSGNGRRRGRSMTSGLSVIHE</sequence>
<organism evidence="2 3">
    <name type="scientific">Saponaria officinalis</name>
    <name type="common">Common soapwort</name>
    <name type="synonym">Lychnis saponaria</name>
    <dbReference type="NCBI Taxonomy" id="3572"/>
    <lineage>
        <taxon>Eukaryota</taxon>
        <taxon>Viridiplantae</taxon>
        <taxon>Streptophyta</taxon>
        <taxon>Embryophyta</taxon>
        <taxon>Tracheophyta</taxon>
        <taxon>Spermatophyta</taxon>
        <taxon>Magnoliopsida</taxon>
        <taxon>eudicotyledons</taxon>
        <taxon>Gunneridae</taxon>
        <taxon>Pentapetalae</taxon>
        <taxon>Caryophyllales</taxon>
        <taxon>Caryophyllaceae</taxon>
        <taxon>Caryophylleae</taxon>
        <taxon>Saponaria</taxon>
    </lineage>
</organism>
<comment type="caution">
    <text evidence="2">The sequence shown here is derived from an EMBL/GenBank/DDBJ whole genome shotgun (WGS) entry which is preliminary data.</text>
</comment>
<evidence type="ECO:0000313" key="3">
    <source>
        <dbReference type="Proteomes" id="UP001443914"/>
    </source>
</evidence>
<name>A0AAW1H5Z5_SAPOF</name>
<dbReference type="InterPro" id="IPR025322">
    <property type="entry name" value="PADRE_dom"/>
</dbReference>
<dbReference type="Proteomes" id="UP001443914">
    <property type="component" value="Unassembled WGS sequence"/>
</dbReference>
<evidence type="ECO:0000256" key="1">
    <source>
        <dbReference type="SAM" id="MobiDB-lite"/>
    </source>
</evidence>
<dbReference type="Pfam" id="PF14009">
    <property type="entry name" value="PADRE"/>
    <property type="match status" value="1"/>
</dbReference>
<dbReference type="AlphaFoldDB" id="A0AAW1H5Z5"/>
<reference evidence="2" key="1">
    <citation type="submission" date="2024-03" db="EMBL/GenBank/DDBJ databases">
        <title>WGS assembly of Saponaria officinalis var. Norfolk2.</title>
        <authorList>
            <person name="Jenkins J."/>
            <person name="Shu S."/>
            <person name="Grimwood J."/>
            <person name="Barry K."/>
            <person name="Goodstein D."/>
            <person name="Schmutz J."/>
            <person name="Leebens-Mack J."/>
            <person name="Osbourn A."/>
        </authorList>
    </citation>
    <scope>NUCLEOTIDE SEQUENCE [LARGE SCALE GENOMIC DNA]</scope>
    <source>
        <strain evidence="2">JIC</strain>
    </source>
</reference>
<gene>
    <name evidence="2" type="ORF">RND81_13G164000</name>
</gene>
<proteinExistence type="predicted"/>
<keyword evidence="3" id="KW-1185">Reference proteome</keyword>
<feature type="region of interest" description="Disordered" evidence="1">
    <location>
        <begin position="150"/>
        <end position="173"/>
    </location>
</feature>
<protein>
    <submittedName>
        <fullName evidence="2">Uncharacterized protein</fullName>
    </submittedName>
</protein>
<dbReference type="PANTHER" id="PTHR33052">
    <property type="entry name" value="DUF4228 DOMAIN PROTEIN-RELATED"/>
    <property type="match status" value="1"/>
</dbReference>
<dbReference type="EMBL" id="JBDFQZ010000013">
    <property type="protein sequence ID" value="KAK9669918.1"/>
    <property type="molecule type" value="Genomic_DNA"/>
</dbReference>
<accession>A0AAW1H5Z5</accession>
<evidence type="ECO:0000313" key="2">
    <source>
        <dbReference type="EMBL" id="KAK9669918.1"/>
    </source>
</evidence>